<protein>
    <recommendedName>
        <fullName evidence="3">Lipoprotein</fullName>
    </recommendedName>
</protein>
<evidence type="ECO:0008006" key="3">
    <source>
        <dbReference type="Google" id="ProtNLM"/>
    </source>
</evidence>
<gene>
    <name evidence="1" type="ORF">WCV65_03595</name>
</gene>
<dbReference type="EMBL" id="CP147407">
    <property type="protein sequence ID" value="WXB97598.1"/>
    <property type="molecule type" value="Genomic_DNA"/>
</dbReference>
<organism evidence="1 2">
    <name type="scientific">Metabacillus sediminis</name>
    <dbReference type="NCBI Taxonomy" id="3117746"/>
    <lineage>
        <taxon>Bacteria</taxon>
        <taxon>Bacillati</taxon>
        <taxon>Bacillota</taxon>
        <taxon>Bacilli</taxon>
        <taxon>Bacillales</taxon>
        <taxon>Bacillaceae</taxon>
        <taxon>Metabacillus</taxon>
    </lineage>
</organism>
<keyword evidence="2" id="KW-1185">Reference proteome</keyword>
<evidence type="ECO:0000313" key="1">
    <source>
        <dbReference type="EMBL" id="WXB97598.1"/>
    </source>
</evidence>
<reference evidence="1 2" key="1">
    <citation type="submission" date="2024-02" db="EMBL/GenBank/DDBJ databases">
        <title>Seven novel Bacillus-like species.</title>
        <authorList>
            <person name="Liu G."/>
        </authorList>
    </citation>
    <scope>NUCLEOTIDE SEQUENCE [LARGE SCALE GENOMIC DNA]</scope>
    <source>
        <strain evidence="1 2">FJAT-52054</strain>
    </source>
</reference>
<dbReference type="PROSITE" id="PS51257">
    <property type="entry name" value="PROKAR_LIPOPROTEIN"/>
    <property type="match status" value="1"/>
</dbReference>
<dbReference type="Proteomes" id="UP001377337">
    <property type="component" value="Chromosome"/>
</dbReference>
<name>A0ABZ2NIM7_9BACI</name>
<evidence type="ECO:0000313" key="2">
    <source>
        <dbReference type="Proteomes" id="UP001377337"/>
    </source>
</evidence>
<proteinExistence type="predicted"/>
<dbReference type="RefSeq" id="WP_338780134.1">
    <property type="nucleotide sequence ID" value="NZ_CP147407.1"/>
</dbReference>
<sequence length="176" mass="19156">MKKGPIKMKKGYYAALFLLILMLTGCTSEGKSEPLTETSAKTKSVVGPLSSYPSNKIEYARVWLQLGPNQEIDELNVHLLPAGTPLNPDDSTSAAYPEDVIQLAGSRLADGSVTYSGNGNGTINVYNVPLRWDGQYPAGKKFYEEIINTTKLVSIDKGSPNKIVKLISKMKIVEGF</sequence>
<accession>A0ABZ2NIM7</accession>